<dbReference type="Proteomes" id="UP000279236">
    <property type="component" value="Unassembled WGS sequence"/>
</dbReference>
<evidence type="ECO:0000313" key="3">
    <source>
        <dbReference type="Proteomes" id="UP000279236"/>
    </source>
</evidence>
<dbReference type="GeneID" id="39592573"/>
<protein>
    <submittedName>
        <fullName evidence="2">Uncharacterized protein</fullName>
    </submittedName>
</protein>
<name>A0A427XSN9_9TREE</name>
<evidence type="ECO:0000313" key="2">
    <source>
        <dbReference type="EMBL" id="RSH81835.1"/>
    </source>
</evidence>
<proteinExistence type="predicted"/>
<feature type="region of interest" description="Disordered" evidence="1">
    <location>
        <begin position="137"/>
        <end position="172"/>
    </location>
</feature>
<dbReference type="OrthoDB" id="2564062at2759"/>
<dbReference type="EMBL" id="RSCE01000006">
    <property type="protein sequence ID" value="RSH81835.1"/>
    <property type="molecule type" value="Genomic_DNA"/>
</dbReference>
<reference evidence="2 3" key="1">
    <citation type="submission" date="2018-11" db="EMBL/GenBank/DDBJ databases">
        <title>Genome sequence of Apiotrichum porosum DSM 27194.</title>
        <authorList>
            <person name="Aliyu H."/>
            <person name="Gorte O."/>
            <person name="Ochsenreither K."/>
        </authorList>
    </citation>
    <scope>NUCLEOTIDE SEQUENCE [LARGE SCALE GENOMIC DNA]</scope>
    <source>
        <strain evidence="2 3">DSM 27194</strain>
    </source>
</reference>
<dbReference type="STRING" id="105984.A0A427XSN9"/>
<feature type="compositionally biased region" description="Basic and acidic residues" evidence="1">
    <location>
        <begin position="142"/>
        <end position="159"/>
    </location>
</feature>
<organism evidence="2 3">
    <name type="scientific">Apiotrichum porosum</name>
    <dbReference type="NCBI Taxonomy" id="105984"/>
    <lineage>
        <taxon>Eukaryota</taxon>
        <taxon>Fungi</taxon>
        <taxon>Dikarya</taxon>
        <taxon>Basidiomycota</taxon>
        <taxon>Agaricomycotina</taxon>
        <taxon>Tremellomycetes</taxon>
        <taxon>Trichosporonales</taxon>
        <taxon>Trichosporonaceae</taxon>
        <taxon>Apiotrichum</taxon>
    </lineage>
</organism>
<feature type="region of interest" description="Disordered" evidence="1">
    <location>
        <begin position="192"/>
        <end position="212"/>
    </location>
</feature>
<evidence type="ECO:0000256" key="1">
    <source>
        <dbReference type="SAM" id="MobiDB-lite"/>
    </source>
</evidence>
<gene>
    <name evidence="2" type="ORF">EHS24_008030</name>
</gene>
<dbReference type="AlphaFoldDB" id="A0A427XSN9"/>
<accession>A0A427XSN9</accession>
<sequence>MAKDARNPNALHAALERLSGSLKISDTEYAHDGEMTIARTRLAPEFGDDGSVDTFFEHEDGDKGRGWVYRGASLGGYGTGDQWNWTNRVEDVQYNSGGYDDENAPDNYWAGFTPPNERVQLPGDENEEDYWAQYGAGVPEPEPEHEREVDTTNDARTDPEPLTPPTVTIPAPDPAATLSLLLQGLGADAAKAESHIEQPTSSRSAHPSALEQKVRAKVRQQLMRAWEEFSAEYDTESAAFEWLKLGREVADRPSWGVPVAAPAPTFGDVRAGVVRARVEAAKDVHDVLEADKDDFWRLCEESIRVHTSPVQADAEPEFEF</sequence>
<keyword evidence="3" id="KW-1185">Reference proteome</keyword>
<comment type="caution">
    <text evidence="2">The sequence shown here is derived from an EMBL/GenBank/DDBJ whole genome shotgun (WGS) entry which is preliminary data.</text>
</comment>
<dbReference type="RefSeq" id="XP_028476290.1">
    <property type="nucleotide sequence ID" value="XM_028623357.1"/>
</dbReference>